<comment type="similarity">
    <text evidence="4">Belongs to the type II topoisomerase family.</text>
</comment>
<dbReference type="FunFam" id="3.90.199.10:FF:000002">
    <property type="entry name" value="DNA topoisomerase 2"/>
    <property type="match status" value="1"/>
</dbReference>
<dbReference type="SUPFAM" id="SSF55874">
    <property type="entry name" value="ATPase domain of HSP90 chaperone/DNA topoisomerase II/histidine kinase"/>
    <property type="match status" value="1"/>
</dbReference>
<dbReference type="PROSITE" id="PS00177">
    <property type="entry name" value="TOPOISOMERASE_II"/>
    <property type="match status" value="1"/>
</dbReference>
<dbReference type="InterPro" id="IPR001154">
    <property type="entry name" value="TopoII_euk"/>
</dbReference>
<dbReference type="PANTHER" id="PTHR10169:SF38">
    <property type="entry name" value="DNA TOPOISOMERASE 2"/>
    <property type="match status" value="1"/>
</dbReference>
<dbReference type="EMBL" id="MN739071">
    <property type="protein sequence ID" value="QHS86999.1"/>
    <property type="molecule type" value="Genomic_DNA"/>
</dbReference>
<dbReference type="InterPro" id="IPR014721">
    <property type="entry name" value="Ribsml_uS5_D2-typ_fold_subgr"/>
</dbReference>
<keyword evidence="10" id="KW-0799">Topoisomerase</keyword>
<dbReference type="Gene3D" id="3.30.230.10">
    <property type="match status" value="1"/>
</dbReference>
<dbReference type="GO" id="GO:0003918">
    <property type="term" value="F:DNA topoisomerase type II (double strand cut, ATP-hydrolyzing) activity"/>
    <property type="evidence" value="ECO:0007669"/>
    <property type="project" value="UniProtKB-EC"/>
</dbReference>
<dbReference type="PANTHER" id="PTHR10169">
    <property type="entry name" value="DNA TOPOISOMERASE/GYRASE"/>
    <property type="match status" value="1"/>
</dbReference>
<feature type="domain" description="Toprim" evidence="13">
    <location>
        <begin position="449"/>
        <end position="576"/>
    </location>
</feature>
<dbReference type="EC" id="5.6.2.2" evidence="5"/>
<evidence type="ECO:0000256" key="7">
    <source>
        <dbReference type="ARBA" id="ARBA00022741"/>
    </source>
</evidence>
<protein>
    <recommendedName>
        <fullName evidence="5">DNA topoisomerase (ATP-hydrolyzing)</fullName>
        <ecNumber evidence="5">5.6.2.2</ecNumber>
    </recommendedName>
</protein>
<dbReference type="GO" id="GO:0006265">
    <property type="term" value="P:DNA topological change"/>
    <property type="evidence" value="ECO:0007669"/>
    <property type="project" value="InterPro"/>
</dbReference>
<sequence length="1158" mass="133950">MPGQKKITIKKSPKKKVDEIYQKMEHKIHIYTKPDTYVGSCEPEINTTFTFDPETKRIIQSDVSYAPAWYKCFDELIVNAHDHKKRMEKFIKDEPKAKHKPVTKIAVTIHEDGGIEFYNDGDGIHIEYLQKHKMYPTELIFGSLLSSTNFDDTQEREWGGRNGYGAKLANIFSKKFTIETVDHQTRKRLYQEFSNNMKTRSDPIISDVSKKERPYTKIIWYPDYERFEMDGTCVQLHNIILKRVYDIAGVTGDDIDVKFNGKSVKVKNFQSYIDMYLGSSTDLPRAYQDSLGWQIGASVSDDDVFQHVSFVNGIYTSRGGTHVEYIANQIKTKLVEYFKKKKRMTIKPQIIKNQLKLFINAYKIPNPSFDSQTKETLKTTKSKFTTKVEITDQFILQLSKTGIIEKIINQSAFKDIQSLTKTDGKKTKRVKVPKLLDANKAGSKESKKCTIILTEGDSAKTMAVAGLSEVGRDYYGVFPLRGKIQNIRGLSNQRILNCQILNTIKTIIGLQTNKNYKKEYEKTQKWPLRYGKILLMTDQDHDGSHIKGLVMNIFACLWGDLLEMGFISSMITPIVKVFKKKKEQSFYTLQDYEIWKKETKTKGWRVKYYKGLGTSSSKEAKEYFRELNIIKYLPEPENPCKLDLAFNSTRAADRKTWLGNYNKDLISDFSKDELTFNDFVDQELIHFSHADNNRSIPNIMDGLKPSLRKVLFCAFKRKLTSEIKVAQLSGYTSEHSAYHHGEVSLEGTIKNMAQDFVGSNNINYLDPIGQFGSRLLGGKDAAQSRYIFTKLNKITRYIFPENDDVLCKFLDDDGQSIEPEYYYPIIPTILVNGSQGIGTGYSTSIPMYNPIDICNYIKNKLAEEETQISLLPWYRGFKGKIESTSSSSFITRGIFDIKKSNIINVTELPIGVWTEKYIEMLEKHLIDRSNKESAKYYIRDITDNSTEDSVDILIKINPYTITSWKNKIGKDGISVLENKLKLTSTLSTSNIYAFDENLQIKKYTTDTIITDWFNIRKGVYVKRRLTMLDKLKNELDIIRFKVKFITEIVDDVRVINKKTKSVIIQDLVDDNYPKFNKSYDYLLKMDLYKLSAEEIASLKEKCDTKQIEYELLHAQTAESLWTADIERFLEKWNSDLKEYNKVHNVVKRRKRLKIKKSK</sequence>
<dbReference type="Pfam" id="PF01751">
    <property type="entry name" value="Toprim"/>
    <property type="match status" value="1"/>
</dbReference>
<evidence type="ECO:0000259" key="13">
    <source>
        <dbReference type="PROSITE" id="PS50880"/>
    </source>
</evidence>
<evidence type="ECO:0000256" key="3">
    <source>
        <dbReference type="ARBA" id="ARBA00001946"/>
    </source>
</evidence>
<dbReference type="GO" id="GO:0000819">
    <property type="term" value="P:sister chromatid segregation"/>
    <property type="evidence" value="ECO:0007669"/>
    <property type="project" value="TreeGrafter"/>
</dbReference>
<dbReference type="InterPro" id="IPR001241">
    <property type="entry name" value="Topo_IIA"/>
</dbReference>
<comment type="cofactor">
    <cofactor evidence="3">
        <name>Mg(2+)</name>
        <dbReference type="ChEBI" id="CHEBI:18420"/>
    </cofactor>
</comment>
<dbReference type="InterPro" id="IPR002205">
    <property type="entry name" value="Topo_IIA_dom_A"/>
</dbReference>
<name>A0A6C0B623_9ZZZZ</name>
<dbReference type="PRINTS" id="PR00418">
    <property type="entry name" value="TPI2FAMILY"/>
</dbReference>
<proteinExistence type="inferred from homology"/>
<feature type="domain" description="Topo IIA-type catalytic" evidence="14">
    <location>
        <begin position="696"/>
        <end position="1125"/>
    </location>
</feature>
<dbReference type="GO" id="GO:0005524">
    <property type="term" value="F:ATP binding"/>
    <property type="evidence" value="ECO:0007669"/>
    <property type="project" value="UniProtKB-KW"/>
</dbReference>
<dbReference type="InterPro" id="IPR031660">
    <property type="entry name" value="TOPRIM_C"/>
</dbReference>
<dbReference type="PRINTS" id="PR01158">
    <property type="entry name" value="TOPISMRASEII"/>
</dbReference>
<dbReference type="Gene3D" id="3.30.1490.30">
    <property type="match status" value="1"/>
</dbReference>
<dbReference type="Gene3D" id="3.90.199.10">
    <property type="entry name" value="Topoisomerase II, domain 5"/>
    <property type="match status" value="1"/>
</dbReference>
<comment type="catalytic activity">
    <reaction evidence="1">
        <text>ATP-dependent breakage, passage and rejoining of double-stranded DNA.</text>
        <dbReference type="EC" id="5.6.2.2"/>
    </reaction>
</comment>
<evidence type="ECO:0000259" key="14">
    <source>
        <dbReference type="PROSITE" id="PS52040"/>
    </source>
</evidence>
<keyword evidence="12" id="KW-0413">Isomerase</keyword>
<dbReference type="SUPFAM" id="SSF56719">
    <property type="entry name" value="Type II DNA topoisomerase"/>
    <property type="match status" value="1"/>
</dbReference>
<dbReference type="Pfam" id="PF16898">
    <property type="entry name" value="TOPRIM_C"/>
    <property type="match status" value="1"/>
</dbReference>
<dbReference type="InterPro" id="IPR006171">
    <property type="entry name" value="TOPRIM_dom"/>
</dbReference>
<dbReference type="SUPFAM" id="SSF54211">
    <property type="entry name" value="Ribosomal protein S5 domain 2-like"/>
    <property type="match status" value="1"/>
</dbReference>
<dbReference type="FunFam" id="3.30.1490.30:FF:000001">
    <property type="entry name" value="DNA topoisomerase 2"/>
    <property type="match status" value="1"/>
</dbReference>
<dbReference type="GO" id="GO:0046872">
    <property type="term" value="F:metal ion binding"/>
    <property type="evidence" value="ECO:0007669"/>
    <property type="project" value="UniProtKB-KW"/>
</dbReference>
<evidence type="ECO:0000256" key="1">
    <source>
        <dbReference type="ARBA" id="ARBA00000185"/>
    </source>
</evidence>
<keyword evidence="8" id="KW-0067">ATP-binding</keyword>
<dbReference type="InterPro" id="IPR013760">
    <property type="entry name" value="Topo_IIA-like_dom_sf"/>
</dbReference>
<dbReference type="GO" id="GO:0000712">
    <property type="term" value="P:resolution of meiotic recombination intermediates"/>
    <property type="evidence" value="ECO:0007669"/>
    <property type="project" value="TreeGrafter"/>
</dbReference>
<dbReference type="InterPro" id="IPR013757">
    <property type="entry name" value="Topo_IIA_A_a_sf"/>
</dbReference>
<dbReference type="GO" id="GO:0005634">
    <property type="term" value="C:nucleus"/>
    <property type="evidence" value="ECO:0007669"/>
    <property type="project" value="TreeGrafter"/>
</dbReference>
<dbReference type="SMART" id="SM00433">
    <property type="entry name" value="TOP2c"/>
    <property type="match status" value="1"/>
</dbReference>
<dbReference type="FunFam" id="3.40.50.670:FF:000001">
    <property type="entry name" value="DNA topoisomerase 2"/>
    <property type="match status" value="1"/>
</dbReference>
<dbReference type="InterPro" id="IPR020568">
    <property type="entry name" value="Ribosomal_Su5_D2-typ_SF"/>
</dbReference>
<evidence type="ECO:0000256" key="11">
    <source>
        <dbReference type="ARBA" id="ARBA00023125"/>
    </source>
</evidence>
<dbReference type="Pfam" id="PF00204">
    <property type="entry name" value="DNA_gyraseB"/>
    <property type="match status" value="1"/>
</dbReference>
<reference evidence="15" key="1">
    <citation type="journal article" date="2020" name="Nature">
        <title>Giant virus diversity and host interactions through global metagenomics.</title>
        <authorList>
            <person name="Schulz F."/>
            <person name="Roux S."/>
            <person name="Paez-Espino D."/>
            <person name="Jungbluth S."/>
            <person name="Walsh D.A."/>
            <person name="Denef V.J."/>
            <person name="McMahon K.D."/>
            <person name="Konstantinidis K.T."/>
            <person name="Eloe-Fadrosh E.A."/>
            <person name="Kyrpides N.C."/>
            <person name="Woyke T."/>
        </authorList>
    </citation>
    <scope>NUCLEOTIDE SEQUENCE</scope>
    <source>
        <strain evidence="15">GVMAG-M-3300009422-16</strain>
    </source>
</reference>
<dbReference type="InterPro" id="IPR013506">
    <property type="entry name" value="Topo_IIA_bsu_dom2"/>
</dbReference>
<dbReference type="GO" id="GO:0003677">
    <property type="term" value="F:DNA binding"/>
    <property type="evidence" value="ECO:0007669"/>
    <property type="project" value="UniProtKB-KW"/>
</dbReference>
<evidence type="ECO:0000256" key="4">
    <source>
        <dbReference type="ARBA" id="ARBA00011080"/>
    </source>
</evidence>
<evidence type="ECO:0000256" key="6">
    <source>
        <dbReference type="ARBA" id="ARBA00022723"/>
    </source>
</evidence>
<dbReference type="InterPro" id="IPR018522">
    <property type="entry name" value="TopoIIA_CS"/>
</dbReference>
<evidence type="ECO:0000256" key="12">
    <source>
        <dbReference type="ARBA" id="ARBA00023235"/>
    </source>
</evidence>
<dbReference type="Pfam" id="PF00521">
    <property type="entry name" value="DNA_topoisoIV"/>
    <property type="match status" value="1"/>
</dbReference>
<dbReference type="AlphaFoldDB" id="A0A6C0B623"/>
<evidence type="ECO:0000313" key="15">
    <source>
        <dbReference type="EMBL" id="QHS86999.1"/>
    </source>
</evidence>
<dbReference type="PROSITE" id="PS50880">
    <property type="entry name" value="TOPRIM"/>
    <property type="match status" value="1"/>
</dbReference>
<dbReference type="PROSITE" id="PS52040">
    <property type="entry name" value="TOPO_IIA"/>
    <property type="match status" value="1"/>
</dbReference>
<dbReference type="Gene3D" id="3.40.50.670">
    <property type="match status" value="1"/>
</dbReference>
<dbReference type="Gene3D" id="3.30.1360.40">
    <property type="match status" value="1"/>
</dbReference>
<evidence type="ECO:0000256" key="10">
    <source>
        <dbReference type="ARBA" id="ARBA00023029"/>
    </source>
</evidence>
<evidence type="ECO:0000256" key="5">
    <source>
        <dbReference type="ARBA" id="ARBA00012895"/>
    </source>
</evidence>
<keyword evidence="9" id="KW-0460">Magnesium</keyword>
<dbReference type="InterPro" id="IPR050634">
    <property type="entry name" value="DNA_Topoisomerase_II"/>
</dbReference>
<dbReference type="Gene3D" id="3.30.565.10">
    <property type="entry name" value="Histidine kinase-like ATPase, C-terminal domain"/>
    <property type="match status" value="1"/>
</dbReference>
<evidence type="ECO:0000256" key="2">
    <source>
        <dbReference type="ARBA" id="ARBA00001913"/>
    </source>
</evidence>
<dbReference type="InterPro" id="IPR013759">
    <property type="entry name" value="Topo_IIA_B_C"/>
</dbReference>
<dbReference type="InterPro" id="IPR036890">
    <property type="entry name" value="HATPase_C_sf"/>
</dbReference>
<keyword evidence="11" id="KW-0238">DNA-binding</keyword>
<dbReference type="InterPro" id="IPR013758">
    <property type="entry name" value="Topo_IIA_A/C_ab"/>
</dbReference>
<comment type="cofactor">
    <cofactor evidence="2">
        <name>Ca(2+)</name>
        <dbReference type="ChEBI" id="CHEBI:29108"/>
    </cofactor>
</comment>
<dbReference type="Gene3D" id="1.10.268.10">
    <property type="entry name" value="Topoisomerase, domain 3"/>
    <property type="match status" value="1"/>
</dbReference>
<accession>A0A6C0B623</accession>
<evidence type="ECO:0000256" key="9">
    <source>
        <dbReference type="ARBA" id="ARBA00022842"/>
    </source>
</evidence>
<keyword evidence="6" id="KW-0479">Metal-binding</keyword>
<dbReference type="SMART" id="SM00434">
    <property type="entry name" value="TOP4c"/>
    <property type="match status" value="1"/>
</dbReference>
<keyword evidence="7" id="KW-0547">Nucleotide-binding</keyword>
<evidence type="ECO:0000256" key="8">
    <source>
        <dbReference type="ARBA" id="ARBA00022840"/>
    </source>
</evidence>
<organism evidence="15">
    <name type="scientific">viral metagenome</name>
    <dbReference type="NCBI Taxonomy" id="1070528"/>
    <lineage>
        <taxon>unclassified sequences</taxon>
        <taxon>metagenomes</taxon>
        <taxon>organismal metagenomes</taxon>
    </lineage>
</organism>